<dbReference type="InterPro" id="IPR015867">
    <property type="entry name" value="N-reg_PII/ATP_PRibTrfase_C"/>
</dbReference>
<accession>K9E8J4</accession>
<dbReference type="InterPro" id="IPR011322">
    <property type="entry name" value="N-reg_PII-like_a/b"/>
</dbReference>
<dbReference type="GO" id="GO:0030234">
    <property type="term" value="F:enzyme regulator activity"/>
    <property type="evidence" value="ECO:0007669"/>
    <property type="project" value="InterPro"/>
</dbReference>
<name>K9E8J4_9LACT</name>
<dbReference type="PROSITE" id="PS51343">
    <property type="entry name" value="PII_GLNB_DOM"/>
    <property type="match status" value="1"/>
</dbReference>
<evidence type="ECO:0000313" key="2">
    <source>
        <dbReference type="Proteomes" id="UP000009875"/>
    </source>
</evidence>
<dbReference type="EMBL" id="AGXA01000029">
    <property type="protein sequence ID" value="EKU92983.1"/>
    <property type="molecule type" value="Genomic_DNA"/>
</dbReference>
<organism evidence="1 2">
    <name type="scientific">Alloiococcus otitis ATCC 51267</name>
    <dbReference type="NCBI Taxonomy" id="883081"/>
    <lineage>
        <taxon>Bacteria</taxon>
        <taxon>Bacillati</taxon>
        <taxon>Bacillota</taxon>
        <taxon>Bacilli</taxon>
        <taxon>Lactobacillales</taxon>
        <taxon>Carnobacteriaceae</taxon>
        <taxon>Alloiococcus</taxon>
    </lineage>
</organism>
<dbReference type="Gene3D" id="3.30.70.120">
    <property type="match status" value="1"/>
</dbReference>
<keyword evidence="2" id="KW-1185">Reference proteome</keyword>
<dbReference type="AlphaFoldDB" id="K9E8J4"/>
<evidence type="ECO:0000313" key="1">
    <source>
        <dbReference type="EMBL" id="EKU92983.1"/>
    </source>
</evidence>
<sequence>MTNALNESMDLLLFIVNPDKGQTVINLAYKKGIRAGTILLGLGTVRNSILKKLGLDNSHKEIVLLLAPSHKAKETMDYISEVKNLNKKNFGIAFRTSISNVLGVSKHLVDFGQVPEEDQLEGEEEIMYQAIVTIVDQGDGRDVMRVAEDKGANGGTFIKARGAGSAEAKRVFNIEIEPEKEILLIIAKKENTPDITQAISDHLNIDERNAGILFTVDLSETRGLFG</sequence>
<dbReference type="Pfam" id="PF00543">
    <property type="entry name" value="P-II"/>
    <property type="match status" value="1"/>
</dbReference>
<dbReference type="InterPro" id="IPR002187">
    <property type="entry name" value="N-reg_PII"/>
</dbReference>
<evidence type="ECO:0008006" key="3">
    <source>
        <dbReference type="Google" id="ProtNLM"/>
    </source>
</evidence>
<dbReference type="eggNOG" id="COG0347">
    <property type="taxonomic scope" value="Bacteria"/>
</dbReference>
<protein>
    <recommendedName>
        <fullName evidence="3">Nitrogen regulatory protein P-II</fullName>
    </recommendedName>
</protein>
<dbReference type="SUPFAM" id="SSF54913">
    <property type="entry name" value="GlnB-like"/>
    <property type="match status" value="2"/>
</dbReference>
<dbReference type="STRING" id="883081.HMPREF9698_01289"/>
<reference evidence="1 2" key="1">
    <citation type="submission" date="2012-09" db="EMBL/GenBank/DDBJ databases">
        <title>The Genome Sequence of Alloiococcus otitis ATCC 51267.</title>
        <authorList>
            <consortium name="The Broad Institute Genome Sequencing Platform"/>
            <person name="Earl A."/>
            <person name="Ward D."/>
            <person name="Feldgarden M."/>
            <person name="Gevers D."/>
            <person name="Huys G."/>
            <person name="Walker B."/>
            <person name="Young S.K."/>
            <person name="Zeng Q."/>
            <person name="Gargeya S."/>
            <person name="Fitzgerald M."/>
            <person name="Haas B."/>
            <person name="Abouelleil A."/>
            <person name="Alvarado L."/>
            <person name="Arachchi H.M."/>
            <person name="Berlin A.M."/>
            <person name="Chapman S.B."/>
            <person name="Goldberg J."/>
            <person name="Griggs A."/>
            <person name="Gujja S."/>
            <person name="Hansen M."/>
            <person name="Howarth C."/>
            <person name="Imamovic A."/>
            <person name="Larimer J."/>
            <person name="McCowen C."/>
            <person name="Montmayeur A."/>
            <person name="Murphy C."/>
            <person name="Neiman D."/>
            <person name="Pearson M."/>
            <person name="Priest M."/>
            <person name="Roberts A."/>
            <person name="Saif S."/>
            <person name="Shea T."/>
            <person name="Sisk P."/>
            <person name="Sykes S."/>
            <person name="Wortman J."/>
            <person name="Nusbaum C."/>
            <person name="Birren B."/>
        </authorList>
    </citation>
    <scope>NUCLEOTIDE SEQUENCE [LARGE SCALE GENOMIC DNA]</scope>
    <source>
        <strain evidence="1 2">ATCC 51267</strain>
    </source>
</reference>
<dbReference type="Proteomes" id="UP000009875">
    <property type="component" value="Unassembled WGS sequence"/>
</dbReference>
<dbReference type="GO" id="GO:0006808">
    <property type="term" value="P:regulation of nitrogen utilization"/>
    <property type="evidence" value="ECO:0007669"/>
    <property type="project" value="InterPro"/>
</dbReference>
<comment type="caution">
    <text evidence="1">The sequence shown here is derived from an EMBL/GenBank/DDBJ whole genome shotgun (WGS) entry which is preliminary data.</text>
</comment>
<proteinExistence type="predicted"/>
<dbReference type="RefSeq" id="WP_003778929.1">
    <property type="nucleotide sequence ID" value="NZ_JH992961.1"/>
</dbReference>
<dbReference type="HOGENOM" id="CLU_102878_1_0_9"/>
<gene>
    <name evidence="1" type="ORF">HMPREF9698_01289</name>
</gene>